<dbReference type="InterPro" id="IPR012547">
    <property type="entry name" value="PDDEXK_9"/>
</dbReference>
<reference evidence="1" key="1">
    <citation type="submission" date="2019-01" db="EMBL/GenBank/DDBJ databases">
        <authorList>
            <consortium name="Genoscope - CEA"/>
            <person name="William W."/>
        </authorList>
    </citation>
    <scope>NUCLEOTIDE SEQUENCE</scope>
    <source>
        <strain evidence="1">CR-1</strain>
    </source>
</reference>
<name>A0A484HK21_9BACT</name>
<sequence length="140" mass="16317">MRKYLVKNRDWIFSDAPRRSDLRVYEAVFHFNLYMYLSGFIRRFGGEVYPEFPTGNGKIDLIVKYAGKTYGIEVKSYTDRRGYSEALTQAARYGDQLKLKEITLVFFVESINDENRAKYEADFFDDETGVNVTPVFVETG</sequence>
<gene>
    <name evidence="1" type="ORF">EPICR_130038</name>
</gene>
<dbReference type="AlphaFoldDB" id="A0A484HK21"/>
<accession>A0A484HK21</accession>
<evidence type="ECO:0000313" key="1">
    <source>
        <dbReference type="EMBL" id="VEN73221.1"/>
    </source>
</evidence>
<dbReference type="EMBL" id="CAACVI010000005">
    <property type="protein sequence ID" value="VEN73221.1"/>
    <property type="molecule type" value="Genomic_DNA"/>
</dbReference>
<dbReference type="Pfam" id="PF08011">
    <property type="entry name" value="PDDEXK_9"/>
    <property type="match status" value="1"/>
</dbReference>
<protein>
    <submittedName>
        <fullName evidence="1">Uncharacterized protein</fullName>
    </submittedName>
</protein>
<organism evidence="1">
    <name type="scientific">uncultured Desulfobacteraceae bacterium</name>
    <dbReference type="NCBI Taxonomy" id="218296"/>
    <lineage>
        <taxon>Bacteria</taxon>
        <taxon>Pseudomonadati</taxon>
        <taxon>Thermodesulfobacteriota</taxon>
        <taxon>Desulfobacteria</taxon>
        <taxon>Desulfobacterales</taxon>
        <taxon>Desulfobacteraceae</taxon>
        <taxon>environmental samples</taxon>
    </lineage>
</organism>
<proteinExistence type="predicted"/>